<dbReference type="PANTHER" id="PTHR45957:SF1">
    <property type="entry name" value="ANAPHASE-PROMOTING COMPLEX SUBUNIT 2"/>
    <property type="match status" value="1"/>
</dbReference>
<dbReference type="Proteomes" id="UP000193498">
    <property type="component" value="Unassembled WGS sequence"/>
</dbReference>
<evidence type="ECO:0000256" key="1">
    <source>
        <dbReference type="ARBA" id="ARBA00016068"/>
    </source>
</evidence>
<reference evidence="8 9" key="1">
    <citation type="submission" date="2016-07" db="EMBL/GenBank/DDBJ databases">
        <title>Pervasive Adenine N6-methylation of Active Genes in Fungi.</title>
        <authorList>
            <consortium name="DOE Joint Genome Institute"/>
            <person name="Mondo S.J."/>
            <person name="Dannebaum R.O."/>
            <person name="Kuo R.C."/>
            <person name="Labutti K."/>
            <person name="Haridas S."/>
            <person name="Kuo A."/>
            <person name="Salamov A."/>
            <person name="Ahrendt S.R."/>
            <person name="Lipzen A."/>
            <person name="Sullivan W."/>
            <person name="Andreopoulos W.B."/>
            <person name="Clum A."/>
            <person name="Lindquist E."/>
            <person name="Daum C."/>
            <person name="Ramamoorthy G.K."/>
            <person name="Gryganskyi A."/>
            <person name="Culley D."/>
            <person name="Magnuson J.K."/>
            <person name="James T.Y."/>
            <person name="O'Malley M.A."/>
            <person name="Stajich J.E."/>
            <person name="Spatafora J.W."/>
            <person name="Visel A."/>
            <person name="Grigoriev I.V."/>
        </authorList>
    </citation>
    <scope>NUCLEOTIDE SEQUENCE [LARGE SCALE GENOMIC DNA]</scope>
    <source>
        <strain evidence="8 9">CBS 931.73</strain>
    </source>
</reference>
<dbReference type="AlphaFoldDB" id="A0A1Y1YYT8"/>
<dbReference type="InterPro" id="IPR036317">
    <property type="entry name" value="Cullin_homology_sf"/>
</dbReference>
<organism evidence="8 9">
    <name type="scientific">Basidiobolus meristosporus CBS 931.73</name>
    <dbReference type="NCBI Taxonomy" id="1314790"/>
    <lineage>
        <taxon>Eukaryota</taxon>
        <taxon>Fungi</taxon>
        <taxon>Fungi incertae sedis</taxon>
        <taxon>Zoopagomycota</taxon>
        <taxon>Entomophthoromycotina</taxon>
        <taxon>Basidiobolomycetes</taxon>
        <taxon>Basidiobolales</taxon>
        <taxon>Basidiobolaceae</taxon>
        <taxon>Basidiobolus</taxon>
    </lineage>
</organism>
<dbReference type="FunFam" id="1.10.10.10:FF:000331">
    <property type="entry name" value="Anaphase-promoting complex subunit 2"/>
    <property type="match status" value="1"/>
</dbReference>
<dbReference type="SUPFAM" id="SSF46785">
    <property type="entry name" value="Winged helix' DNA-binding domain"/>
    <property type="match status" value="1"/>
</dbReference>
<evidence type="ECO:0000313" key="8">
    <source>
        <dbReference type="EMBL" id="ORY03191.1"/>
    </source>
</evidence>
<dbReference type="Pfam" id="PF26557">
    <property type="entry name" value="Cullin_AB"/>
    <property type="match status" value="1"/>
</dbReference>
<dbReference type="GO" id="GO:0031625">
    <property type="term" value="F:ubiquitin protein ligase binding"/>
    <property type="evidence" value="ECO:0007669"/>
    <property type="project" value="InterPro"/>
</dbReference>
<dbReference type="InterPro" id="IPR036388">
    <property type="entry name" value="WH-like_DNA-bd_sf"/>
</dbReference>
<dbReference type="InterPro" id="IPR059120">
    <property type="entry name" value="Cullin-like_AB"/>
</dbReference>
<keyword evidence="5" id="KW-0131">Cell cycle</keyword>
<dbReference type="STRING" id="1314790.A0A1Y1YYT8"/>
<evidence type="ECO:0000256" key="5">
    <source>
        <dbReference type="ARBA" id="ARBA00023306"/>
    </source>
</evidence>
<dbReference type="Pfam" id="PF25773">
    <property type="entry name" value="TPR_ANAPC2"/>
    <property type="match status" value="1"/>
</dbReference>
<feature type="domain" description="Cullin family profile" evidence="7">
    <location>
        <begin position="160"/>
        <end position="353"/>
    </location>
</feature>
<keyword evidence="9" id="KW-1185">Reference proteome</keyword>
<dbReference type="SMART" id="SM01013">
    <property type="entry name" value="APC2"/>
    <property type="match status" value="1"/>
</dbReference>
<dbReference type="GO" id="GO:0005680">
    <property type="term" value="C:anaphase-promoting complex"/>
    <property type="evidence" value="ECO:0007669"/>
    <property type="project" value="TreeGrafter"/>
</dbReference>
<evidence type="ECO:0000256" key="2">
    <source>
        <dbReference type="ARBA" id="ARBA00022618"/>
    </source>
</evidence>
<dbReference type="Gene3D" id="3.30.230.130">
    <property type="entry name" value="Cullin, Chain C, Domain 2"/>
    <property type="match status" value="1"/>
</dbReference>
<dbReference type="Gene3D" id="1.10.10.10">
    <property type="entry name" value="Winged helix-like DNA-binding domain superfamily/Winged helix DNA-binding domain"/>
    <property type="match status" value="1"/>
</dbReference>
<dbReference type="EMBL" id="MCFE01000049">
    <property type="protein sequence ID" value="ORY03191.1"/>
    <property type="molecule type" value="Genomic_DNA"/>
</dbReference>
<evidence type="ECO:0000256" key="6">
    <source>
        <dbReference type="PROSITE-ProRule" id="PRU00330"/>
    </source>
</evidence>
<keyword evidence="2" id="KW-0132">Cell division</keyword>
<keyword evidence="4" id="KW-0833">Ubl conjugation pathway</keyword>
<dbReference type="GO" id="GO:0007091">
    <property type="term" value="P:metaphase/anaphase transition of mitotic cell cycle"/>
    <property type="evidence" value="ECO:0007669"/>
    <property type="project" value="TreeGrafter"/>
</dbReference>
<dbReference type="InterPro" id="IPR036390">
    <property type="entry name" value="WH_DNA-bd_sf"/>
</dbReference>
<dbReference type="InterPro" id="IPR044554">
    <property type="entry name" value="ANAPC2"/>
</dbReference>
<dbReference type="FunFam" id="1.20.1310.10:FF:000033">
    <property type="entry name" value="Anaphase-promoting complex subunit ApcB"/>
    <property type="match status" value="1"/>
</dbReference>
<comment type="similarity">
    <text evidence="6">Belongs to the cullin family.</text>
</comment>
<dbReference type="PROSITE" id="PS50069">
    <property type="entry name" value="CULLIN_2"/>
    <property type="match status" value="1"/>
</dbReference>
<sequence length="471" mass="54434">RIAELFDIIVDYPDSEPALHDLKSCMLKVDSRSYLVTSLANSLRKRLLHPGANTSDIITQYVSSIKCLRILDPPGVLMQMIVDPIRKYLRCREDTIRCIISDLVDDTKNELLEELEQGDGVIIHASDDEDDDFNNMNWVPDPIDAGPNFKSARSRNADIISMLVNIYDTKDVFVKEFQTLLADRLLSVQEYDTEREIRHLELLKLRFGEVSLQSCEVMIKDITDSKRVDHAIHADERFNENISIHATILSRLFWPNFRSEDVYLPAEFTEQLAAYESTFEKLKPSRKLIWLNHLGTVDLELELKDRTLALNVSPAYAAIIWHFQDKDTWELAELAQELQSTPNNVKRKLMYWIGLGVIKEHPSEVYSVVEEAEELPAESKYLRGFPRTVSSSVQSAKEQQAEEMRIYWSYIVGMLTNLGTLPLDRVQSMLSMFVQAPNKYNRSAEELQDFLELMIREDKLEFSLGMYKLKK</sequence>
<dbReference type="SMART" id="SM00182">
    <property type="entry name" value="CULLIN"/>
    <property type="match status" value="1"/>
</dbReference>
<proteinExistence type="inferred from homology"/>
<dbReference type="FunCoup" id="A0A1Y1YYT8">
    <property type="interactions" value="595"/>
</dbReference>
<comment type="caution">
    <text evidence="8">The sequence shown here is derived from an EMBL/GenBank/DDBJ whole genome shotgun (WGS) entry which is preliminary data.</text>
</comment>
<dbReference type="Gene3D" id="1.20.1310.10">
    <property type="entry name" value="Cullin Repeats"/>
    <property type="match status" value="1"/>
</dbReference>
<evidence type="ECO:0000256" key="4">
    <source>
        <dbReference type="ARBA" id="ARBA00022786"/>
    </source>
</evidence>
<dbReference type="GO" id="GO:0070979">
    <property type="term" value="P:protein K11-linked ubiquitination"/>
    <property type="evidence" value="ECO:0007669"/>
    <property type="project" value="TreeGrafter"/>
</dbReference>
<dbReference type="InterPro" id="IPR014786">
    <property type="entry name" value="ANAPC2_C"/>
</dbReference>
<dbReference type="OrthoDB" id="5581181at2759"/>
<dbReference type="SUPFAM" id="SSF75632">
    <property type="entry name" value="Cullin homology domain"/>
    <property type="match status" value="1"/>
</dbReference>
<keyword evidence="3" id="KW-0498">Mitosis</keyword>
<gene>
    <name evidence="8" type="ORF">K493DRAFT_207320</name>
</gene>
<dbReference type="InterPro" id="IPR057975">
    <property type="entry name" value="TPR_ANAPC2"/>
</dbReference>
<dbReference type="Pfam" id="PF08672">
    <property type="entry name" value="ANAPC2"/>
    <property type="match status" value="1"/>
</dbReference>
<dbReference type="PANTHER" id="PTHR45957">
    <property type="entry name" value="ANAPHASE-PROMOTING COMPLEX SUBUNIT 2"/>
    <property type="match status" value="1"/>
</dbReference>
<name>A0A1Y1YYT8_9FUNG</name>
<dbReference type="InterPro" id="IPR016158">
    <property type="entry name" value="Cullin_homology"/>
</dbReference>
<dbReference type="GO" id="GO:0051301">
    <property type="term" value="P:cell division"/>
    <property type="evidence" value="ECO:0007669"/>
    <property type="project" value="UniProtKB-KW"/>
</dbReference>
<accession>A0A1Y1YYT8</accession>
<evidence type="ECO:0000256" key="3">
    <source>
        <dbReference type="ARBA" id="ARBA00022776"/>
    </source>
</evidence>
<dbReference type="InParanoid" id="A0A1Y1YYT8"/>
<feature type="non-terminal residue" evidence="8">
    <location>
        <position position="1"/>
    </location>
</feature>
<evidence type="ECO:0000259" key="7">
    <source>
        <dbReference type="PROSITE" id="PS50069"/>
    </source>
</evidence>
<evidence type="ECO:0000313" key="9">
    <source>
        <dbReference type="Proteomes" id="UP000193498"/>
    </source>
</evidence>
<dbReference type="GO" id="GO:0006511">
    <property type="term" value="P:ubiquitin-dependent protein catabolic process"/>
    <property type="evidence" value="ECO:0007669"/>
    <property type="project" value="InterPro"/>
</dbReference>
<protein>
    <recommendedName>
        <fullName evidence="1">Anaphase-promoting complex subunit 2</fullName>
    </recommendedName>
</protein>